<keyword evidence="1" id="KW-0645">Protease</keyword>
<organism evidence="8">
    <name type="scientific">Rhipicephalus zambeziensis</name>
    <dbReference type="NCBI Taxonomy" id="60191"/>
    <lineage>
        <taxon>Eukaryota</taxon>
        <taxon>Metazoa</taxon>
        <taxon>Ecdysozoa</taxon>
        <taxon>Arthropoda</taxon>
        <taxon>Chelicerata</taxon>
        <taxon>Arachnida</taxon>
        <taxon>Acari</taxon>
        <taxon>Parasitiformes</taxon>
        <taxon>Ixodida</taxon>
        <taxon>Ixodoidea</taxon>
        <taxon>Ixodidae</taxon>
        <taxon>Rhipicephalinae</taxon>
        <taxon>Rhipicephalus</taxon>
        <taxon>Rhipicephalus</taxon>
    </lineage>
</organism>
<dbReference type="SUPFAM" id="SSF55486">
    <property type="entry name" value="Metalloproteases ('zincins'), catalytic domain"/>
    <property type="match status" value="1"/>
</dbReference>
<protein>
    <submittedName>
        <fullName evidence="8">Reprolysin</fullName>
    </submittedName>
</protein>
<dbReference type="InterPro" id="IPR024079">
    <property type="entry name" value="MetalloPept_cat_dom_sf"/>
</dbReference>
<dbReference type="GO" id="GO:0046872">
    <property type="term" value="F:metal ion binding"/>
    <property type="evidence" value="ECO:0007669"/>
    <property type="project" value="UniProtKB-KW"/>
</dbReference>
<evidence type="ECO:0000256" key="4">
    <source>
        <dbReference type="ARBA" id="ARBA00023049"/>
    </source>
</evidence>
<feature type="signal peptide" evidence="6">
    <location>
        <begin position="1"/>
        <end position="33"/>
    </location>
</feature>
<feature type="binding site" evidence="5">
    <location>
        <position position="338"/>
    </location>
    <ligand>
        <name>Zn(2+)</name>
        <dbReference type="ChEBI" id="CHEBI:29105"/>
        <note>catalytic</note>
    </ligand>
</feature>
<keyword evidence="6" id="KW-0732">Signal</keyword>
<dbReference type="PANTHER" id="PTHR11905:SF159">
    <property type="entry name" value="ADAM METALLOPROTEASE"/>
    <property type="match status" value="1"/>
</dbReference>
<feature type="binding site" evidence="5">
    <location>
        <position position="348"/>
    </location>
    <ligand>
        <name>Zn(2+)</name>
        <dbReference type="ChEBI" id="CHEBI:29105"/>
        <note>catalytic</note>
    </ligand>
</feature>
<keyword evidence="4" id="KW-0482">Metalloprotease</keyword>
<dbReference type="AlphaFoldDB" id="A0A224YPB6"/>
<feature type="chain" id="PRO_5013370591" evidence="6">
    <location>
        <begin position="34"/>
        <end position="508"/>
    </location>
</feature>
<feature type="binding site" evidence="5">
    <location>
        <position position="342"/>
    </location>
    <ligand>
        <name>Zn(2+)</name>
        <dbReference type="ChEBI" id="CHEBI:29105"/>
        <note>catalytic</note>
    </ligand>
</feature>
<sequence length="508" mass="57785">MSVKMVTSGLPSSYHRLLCLYLCVSAILEVTHSGTIPGEGTLVFPRLLESRDYRGKKLLKINDDLTLNLEKSSVMGKEFLLRTYQGHVMQHNYLDGQALEEDLYHDARQFASVIVSEENGLEVEGVLGPKLAIKPFEAQGRSAGTGDVPHLIYKIEDHDGVYAGKGVTVEQRANISERQNQNGARPDFIYPELLLVVDSTFRAQFRTQYTLLKYLMITMNSVNVRYMTVSNPSVRLMFCAMEILTITQETFLLREGKYVHALRTLGSLRDHVRNNTEKYGIYDGVYLVTGLDMAERSYYGWNGNLLGYAYIGGICTWQKVGYGEDTVGTFRGIRILAHEVGHLLGCPHDGQTSGYYTSANCPWNDGFIMSYMEIDSRSMKFSHCCNSMIAWLAWSRTGACLLTASAKRKIKKKYYTRLFVGNIMTRDQICRISFPNIPGTRFIKDYNGLENCFARCFMPKSVYGYDTFMPTFLPDNAPCTENNGTICRNGDCIREKLKRRQYRPYEKR</sequence>
<keyword evidence="3 5" id="KW-0862">Zinc</keyword>
<evidence type="ECO:0000256" key="5">
    <source>
        <dbReference type="PROSITE-ProRule" id="PRU00276"/>
    </source>
</evidence>
<evidence type="ECO:0000256" key="1">
    <source>
        <dbReference type="ARBA" id="ARBA00022670"/>
    </source>
</evidence>
<dbReference type="GO" id="GO:0004222">
    <property type="term" value="F:metalloendopeptidase activity"/>
    <property type="evidence" value="ECO:0007669"/>
    <property type="project" value="InterPro"/>
</dbReference>
<dbReference type="Gene3D" id="3.40.390.10">
    <property type="entry name" value="Collagenase (Catalytic Domain)"/>
    <property type="match status" value="1"/>
</dbReference>
<keyword evidence="2" id="KW-0378">Hydrolase</keyword>
<dbReference type="GO" id="GO:0006509">
    <property type="term" value="P:membrane protein ectodomain proteolysis"/>
    <property type="evidence" value="ECO:0007669"/>
    <property type="project" value="TreeGrafter"/>
</dbReference>
<keyword evidence="5" id="KW-0479">Metal-binding</keyword>
<feature type="active site" evidence="5">
    <location>
        <position position="339"/>
    </location>
</feature>
<dbReference type="InterPro" id="IPR001590">
    <property type="entry name" value="Peptidase_M12B"/>
</dbReference>
<reference evidence="8" key="1">
    <citation type="journal article" date="2017" name="Parasit. Vectors">
        <title>Sialotranscriptomics of Rhipicephalus zambeziensis reveals intricate expression profiles of secretory proteins and suggests tight temporal transcriptional regulation during blood-feeding.</title>
        <authorList>
            <person name="de Castro M.H."/>
            <person name="de Klerk D."/>
            <person name="Pienaar R."/>
            <person name="Rees D.J.G."/>
            <person name="Mans B.J."/>
        </authorList>
    </citation>
    <scope>NUCLEOTIDE SEQUENCE</scope>
    <source>
        <tissue evidence="8">Salivary glands</tissue>
    </source>
</reference>
<accession>A0A224YPB6</accession>
<evidence type="ECO:0000256" key="2">
    <source>
        <dbReference type="ARBA" id="ARBA00022801"/>
    </source>
</evidence>
<dbReference type="PROSITE" id="PS50215">
    <property type="entry name" value="ADAM_MEPRO"/>
    <property type="match status" value="1"/>
</dbReference>
<evidence type="ECO:0000256" key="3">
    <source>
        <dbReference type="ARBA" id="ARBA00022833"/>
    </source>
</evidence>
<dbReference type="Pfam" id="PF13688">
    <property type="entry name" value="Reprolysin_5"/>
    <property type="match status" value="1"/>
</dbReference>
<evidence type="ECO:0000313" key="8">
    <source>
        <dbReference type="EMBL" id="MAA16103.1"/>
    </source>
</evidence>
<comment type="caution">
    <text evidence="5">Lacks conserved residue(s) required for the propagation of feature annotation.</text>
</comment>
<evidence type="ECO:0000256" key="6">
    <source>
        <dbReference type="SAM" id="SignalP"/>
    </source>
</evidence>
<name>A0A224YPB6_9ACAR</name>
<evidence type="ECO:0000259" key="7">
    <source>
        <dbReference type="PROSITE" id="PS50215"/>
    </source>
</evidence>
<proteinExistence type="predicted"/>
<dbReference type="PANTHER" id="PTHR11905">
    <property type="entry name" value="ADAM A DISINTEGRIN AND METALLOPROTEASE DOMAIN"/>
    <property type="match status" value="1"/>
</dbReference>
<feature type="domain" description="Peptidase M12B" evidence="7">
    <location>
        <begin position="189"/>
        <end position="405"/>
    </location>
</feature>
<dbReference type="EMBL" id="GFPF01004957">
    <property type="protein sequence ID" value="MAA16103.1"/>
    <property type="molecule type" value="Transcribed_RNA"/>
</dbReference>